<reference evidence="3" key="1">
    <citation type="submission" date="2012-11" db="EMBL/GenBank/DDBJ databases">
        <authorList>
            <person name="Lucero-Rivera Y.E."/>
            <person name="Tovar-Ramirez D."/>
        </authorList>
    </citation>
    <scope>NUCLEOTIDE SEQUENCE [LARGE SCALE GENOMIC DNA]</scope>
    <source>
        <strain evidence="3">Araruama</strain>
    </source>
</reference>
<evidence type="ECO:0000256" key="1">
    <source>
        <dbReference type="SAM" id="Coils"/>
    </source>
</evidence>
<protein>
    <submittedName>
        <fullName evidence="2">Uncharacterized protein</fullName>
    </submittedName>
</protein>
<keyword evidence="1" id="KW-0175">Coiled coil</keyword>
<evidence type="ECO:0000313" key="2">
    <source>
        <dbReference type="EMBL" id="ETR67866.1"/>
    </source>
</evidence>
<dbReference type="EMBL" id="ATBP01001180">
    <property type="protein sequence ID" value="ETR67866.1"/>
    <property type="molecule type" value="Genomic_DNA"/>
</dbReference>
<dbReference type="Proteomes" id="UP000189670">
    <property type="component" value="Unassembled WGS sequence"/>
</dbReference>
<organism evidence="2 3">
    <name type="scientific">Candidatus Magnetoglobus multicellularis str. Araruama</name>
    <dbReference type="NCBI Taxonomy" id="890399"/>
    <lineage>
        <taxon>Bacteria</taxon>
        <taxon>Pseudomonadati</taxon>
        <taxon>Thermodesulfobacteriota</taxon>
        <taxon>Desulfobacteria</taxon>
        <taxon>Desulfobacterales</taxon>
        <taxon>Desulfobacteraceae</taxon>
        <taxon>Candidatus Magnetoglobus</taxon>
    </lineage>
</organism>
<sequence>MYDKKWKFVESVKYLQKYYDASLKQPARCSMKTVKAMGNNKISGSGPQAIGDILKNCLSQDSVYENSLKTQRFERLENKIDQLSKQVEQIRDFVITIARRLNGK</sequence>
<gene>
    <name evidence="2" type="ORF">OMM_11132</name>
</gene>
<dbReference type="AlphaFoldDB" id="A0A1V1NZD0"/>
<comment type="caution">
    <text evidence="2">The sequence shown here is derived from an EMBL/GenBank/DDBJ whole genome shotgun (WGS) entry which is preliminary data.</text>
</comment>
<accession>A0A1V1NZD0</accession>
<proteinExistence type="predicted"/>
<evidence type="ECO:0000313" key="3">
    <source>
        <dbReference type="Proteomes" id="UP000189670"/>
    </source>
</evidence>
<name>A0A1V1NZD0_9BACT</name>
<feature type="coiled-coil region" evidence="1">
    <location>
        <begin position="66"/>
        <end position="93"/>
    </location>
</feature>